<dbReference type="InterPro" id="IPR019058">
    <property type="entry name" value="Restrct_endonuc_II_HaeII"/>
</dbReference>
<dbReference type="AlphaFoldDB" id="W4PH33"/>
<dbReference type="Proteomes" id="UP000018842">
    <property type="component" value="Unassembled WGS sequence"/>
</dbReference>
<dbReference type="REBASE" id="80286">
    <property type="entry name" value="Bpy6294ORF2110P"/>
</dbReference>
<comment type="caution">
    <text evidence="1">The sequence shown here is derived from an EMBL/GenBank/DDBJ whole genome shotgun (WGS) entry which is preliminary data.</text>
</comment>
<dbReference type="eggNOG" id="ENOG502ZR1K">
    <property type="taxonomic scope" value="Bacteria"/>
</dbReference>
<sequence length="358" mass="41123">MEIMTILEAKQALDKIISKGRVHLYKPIQIAEILYRDRVRGDIDLADLDTYRNASKRWRDVVCLRFLGRTSTSSARYQDDVFNENAVPPSVLEVLGAENRQNNGVVEKYIYDRFEQRFSQMSSGLDYCSTHDKSNFQVIEFINLFWNEPGLRRSVDKIYEIVVYALFSALIECLKVKVTVEADKAKQKLLEEFSDFSERVIGLSKERSTVTVNARINRVGVTNAADRGLDMWANFGMAIQIKHLSLTEELAENIVSSVSSDRIVIVCKDSEEKLIVSLLTQIGWKSRIQSIVTEDDLILWYEKALRGTFAEEIGDKVLSTLYDEILLEFPATNSDDFNDFKHSRGYDSILLNEVWRNN</sequence>
<accession>W4PH33</accession>
<organism evidence="1 2">
    <name type="scientific">Bacteroides pyogenes DSM 20611 = JCM 6294</name>
    <dbReference type="NCBI Taxonomy" id="1121100"/>
    <lineage>
        <taxon>Bacteria</taxon>
        <taxon>Pseudomonadati</taxon>
        <taxon>Bacteroidota</taxon>
        <taxon>Bacteroidia</taxon>
        <taxon>Bacteroidales</taxon>
        <taxon>Bacteroidaceae</taxon>
        <taxon>Bacteroides</taxon>
    </lineage>
</organism>
<evidence type="ECO:0000313" key="1">
    <source>
        <dbReference type="EMBL" id="GAE19102.1"/>
    </source>
</evidence>
<reference evidence="2" key="1">
    <citation type="journal article" date="2014" name="Genome">
        <title>Draft Genome Sequences of Three Strains of Bacteroides pyogenes Isolated from a Cat and Swine.</title>
        <authorList>
            <person name="Sakamoto M."/>
            <person name="Oshima K."/>
            <person name="Suda W."/>
            <person name="Kitamura K."/>
            <person name="Iida T."/>
            <person name="Hattori M."/>
            <person name="Ohkuma M."/>
        </authorList>
    </citation>
    <scope>NUCLEOTIDE SEQUENCE [LARGE SCALE GENOMIC DNA]</scope>
    <source>
        <strain evidence="2">JCM 6294</strain>
    </source>
</reference>
<dbReference type="STRING" id="1121100.GCA_000428105_01701"/>
<dbReference type="Pfam" id="PF09554">
    <property type="entry name" value="RE_HaeII"/>
    <property type="match status" value="1"/>
</dbReference>
<proteinExistence type="predicted"/>
<protein>
    <submittedName>
        <fullName evidence="1">Type II restriction enzyme HaeII</fullName>
    </submittedName>
</protein>
<gene>
    <name evidence="1" type="ORF">JCM6294_2111</name>
</gene>
<evidence type="ECO:0000313" key="2">
    <source>
        <dbReference type="Proteomes" id="UP000018842"/>
    </source>
</evidence>
<name>W4PH33_9BACE</name>
<dbReference type="EMBL" id="BAIR01000017">
    <property type="protein sequence ID" value="GAE19102.1"/>
    <property type="molecule type" value="Genomic_DNA"/>
</dbReference>